<dbReference type="EMBL" id="NKCL01000217">
    <property type="protein sequence ID" value="RSL78196.1"/>
    <property type="molecule type" value="Genomic_DNA"/>
</dbReference>
<evidence type="ECO:0000256" key="1">
    <source>
        <dbReference type="SAM" id="Phobius"/>
    </source>
</evidence>
<sequence>MRSSGYGEIEAQPFLQDPKFKKRSKWSEISSGWRLSLVYGAGASTVVLLINLGVTIWSSTLTKGEENSRDRQSSNRRVLFQGSCEESRKLNVILHIFINVFSSILLAASSYGMQCLTAPNRAEVDKSHAAQRWMDIGILSVRNLRGVSWKRSILWFLLTMSSIPLHLLYNSVVFSSLSTMNYTVYRIGEQFNDPQSAEMIKRARSQKWDNITTEECITEYGVAFLTSRSDVILVVDQKPKTNGSNIFDEWAKYHDLTVGEGCYSTAYSWICPGMECDPQGCLSELSKYKKEANNWRPYQDRVKYCLSKPREEICRVNFNIPVAIGVIIANAAKAIILLYVAFKPPEEPLLVLGDAIHSFLRKPDPFSKHMCLASIHDVKTQGAWASIKPSRWVSKKRRWAAAISRTRWYVSGSLYVSLHFLQAFTDTRDRYGLALGVAIFFLVWGITALSGSHSAKTLWNMGFGAITDKALISGLSPSGDNSDNEILTSVLLANIPQITFSVLYFQYNGLFTCMLSAKEWSDFGWKRKALRVSSEPVGEQRSRYFLQLPYRWSVPLVLLSILMHWVLSQSIFVVAVETDRPSMNIYETTADGDYTRKLSWNFATCGYSPVAIICVMLVSLVMVAAVVITATRRLPTAIPVVGSCSLAIAASCHHPDGVPQPEAPYHALKWGVMGKSETDVDGVYLHCGFSTEEVGEPQDGLEYQ</sequence>
<dbReference type="Pfam" id="PF20163">
    <property type="entry name" value="DUF6536"/>
    <property type="match status" value="1"/>
</dbReference>
<comment type="caution">
    <text evidence="3">The sequence shown here is derived from an EMBL/GenBank/DDBJ whole genome shotgun (WGS) entry which is preliminary data.</text>
</comment>
<protein>
    <recommendedName>
        <fullName evidence="2">DUF6536 domain-containing protein</fullName>
    </recommendedName>
</protein>
<evidence type="ECO:0000313" key="3">
    <source>
        <dbReference type="EMBL" id="RSL78196.1"/>
    </source>
</evidence>
<evidence type="ECO:0000259" key="2">
    <source>
        <dbReference type="Pfam" id="PF20163"/>
    </source>
</evidence>
<feature type="transmembrane region" description="Helical" evidence="1">
    <location>
        <begin position="318"/>
        <end position="342"/>
    </location>
</feature>
<name>A0A428RL03_9HYPO</name>
<dbReference type="PANTHER" id="PTHR35395:SF1">
    <property type="entry name" value="DUF6536 DOMAIN-CONTAINING PROTEIN"/>
    <property type="match status" value="1"/>
</dbReference>
<keyword evidence="1" id="KW-1133">Transmembrane helix</keyword>
<feature type="transmembrane region" description="Helical" evidence="1">
    <location>
        <begin position="552"/>
        <end position="576"/>
    </location>
</feature>
<keyword evidence="1" id="KW-0812">Transmembrane</keyword>
<keyword evidence="4" id="KW-1185">Reference proteome</keyword>
<dbReference type="PANTHER" id="PTHR35395">
    <property type="entry name" value="DUF6536 DOMAIN-CONTAINING PROTEIN"/>
    <property type="match status" value="1"/>
</dbReference>
<organism evidence="3 4">
    <name type="scientific">Fusarium floridanum</name>
    <dbReference type="NCBI Taxonomy" id="1325733"/>
    <lineage>
        <taxon>Eukaryota</taxon>
        <taxon>Fungi</taxon>
        <taxon>Dikarya</taxon>
        <taxon>Ascomycota</taxon>
        <taxon>Pezizomycotina</taxon>
        <taxon>Sordariomycetes</taxon>
        <taxon>Hypocreomycetidae</taxon>
        <taxon>Hypocreales</taxon>
        <taxon>Nectriaceae</taxon>
        <taxon>Fusarium</taxon>
        <taxon>Fusarium solani species complex</taxon>
    </lineage>
</organism>
<reference evidence="3 4" key="1">
    <citation type="submission" date="2017-06" db="EMBL/GenBank/DDBJ databases">
        <title>Comparative genomic analysis of Ambrosia Fusariam Clade fungi.</title>
        <authorList>
            <person name="Stajich J.E."/>
            <person name="Carrillo J."/>
            <person name="Kijimoto T."/>
            <person name="Eskalen A."/>
            <person name="O'Donnell K."/>
            <person name="Kasson M."/>
        </authorList>
    </citation>
    <scope>NUCLEOTIDE SEQUENCE [LARGE SCALE GENOMIC DNA]</scope>
    <source>
        <strain evidence="3 4">NRRL62606</strain>
    </source>
</reference>
<dbReference type="Proteomes" id="UP000287972">
    <property type="component" value="Unassembled WGS sequence"/>
</dbReference>
<evidence type="ECO:0000313" key="4">
    <source>
        <dbReference type="Proteomes" id="UP000287972"/>
    </source>
</evidence>
<feature type="domain" description="DUF6536" evidence="2">
    <location>
        <begin position="33"/>
        <end position="192"/>
    </location>
</feature>
<keyword evidence="1" id="KW-0472">Membrane</keyword>
<accession>A0A428RL03</accession>
<gene>
    <name evidence="3" type="ORF">CEP51_008411</name>
</gene>
<feature type="transmembrane region" description="Helical" evidence="1">
    <location>
        <begin position="152"/>
        <end position="169"/>
    </location>
</feature>
<feature type="transmembrane region" description="Helical" evidence="1">
    <location>
        <begin position="92"/>
        <end position="111"/>
    </location>
</feature>
<dbReference type="InterPro" id="IPR046623">
    <property type="entry name" value="DUF6536"/>
</dbReference>
<feature type="transmembrane region" description="Helical" evidence="1">
    <location>
        <begin position="431"/>
        <end position="451"/>
    </location>
</feature>
<dbReference type="AlphaFoldDB" id="A0A428RL03"/>
<feature type="transmembrane region" description="Helical" evidence="1">
    <location>
        <begin position="606"/>
        <end position="628"/>
    </location>
</feature>
<proteinExistence type="predicted"/>
<feature type="transmembrane region" description="Helical" evidence="1">
    <location>
        <begin position="32"/>
        <end position="57"/>
    </location>
</feature>